<dbReference type="OrthoDB" id="1496219at2"/>
<dbReference type="Proteomes" id="UP000249239">
    <property type="component" value="Unassembled WGS sequence"/>
</dbReference>
<gene>
    <name evidence="1" type="ORF">LX69_01943</name>
</gene>
<proteinExistence type="predicted"/>
<keyword evidence="2" id="KW-1185">Reference proteome</keyword>
<dbReference type="RefSeq" id="WP_111445791.1">
    <property type="nucleotide sequence ID" value="NZ_QKZK01000013.1"/>
</dbReference>
<evidence type="ECO:0000313" key="2">
    <source>
        <dbReference type="Proteomes" id="UP000249239"/>
    </source>
</evidence>
<dbReference type="EMBL" id="QKZK01000013">
    <property type="protein sequence ID" value="PZX16448.1"/>
    <property type="molecule type" value="Genomic_DNA"/>
</dbReference>
<dbReference type="AlphaFoldDB" id="A0A2W7N8N9"/>
<organism evidence="1 2">
    <name type="scientific">Breznakibacter xylanolyticus</name>
    <dbReference type="NCBI Taxonomy" id="990"/>
    <lineage>
        <taxon>Bacteria</taxon>
        <taxon>Pseudomonadati</taxon>
        <taxon>Bacteroidota</taxon>
        <taxon>Bacteroidia</taxon>
        <taxon>Marinilabiliales</taxon>
        <taxon>Marinilabiliaceae</taxon>
        <taxon>Breznakibacter</taxon>
    </lineage>
</organism>
<sequence length="367" mass="44068">MEQQKNTEKFNIAEYSYTAKSHEEYFTEKFQSRWSFNKQIFTDLTKRKYVKLLPETRQLAFVKFDKSKETPNLTPLALKITPLQFFNLFYHELDFIIANKSTPLSIAPRLQKIKMYFHDKLYLYLKLIELLKYEKDQQLEFIATEIEDQFNRVFLSHLRTSNNAQKSAKETIDVYKSILYTNNSIEERYDMLLQFKHFNHQLHSDAHIDSYIREEWLSKEIEYHRDLINNGIKTMPPQEVEGLQELRNIFTDETTKDNKESNIDKDPQINIPAKFYALYHWILIEMGLEKNFTCNESDKYIRKDIENFVINKYPQTSPQGFYRAYIEIDITNKKAIVNNFGNNYKKHIIKISNNNARIIDHLKRYPN</sequence>
<evidence type="ECO:0000313" key="1">
    <source>
        <dbReference type="EMBL" id="PZX16448.1"/>
    </source>
</evidence>
<protein>
    <submittedName>
        <fullName evidence="1">Uncharacterized protein</fullName>
    </submittedName>
</protein>
<accession>A0A2W7N8N9</accession>
<name>A0A2W7N8N9_9BACT</name>
<comment type="caution">
    <text evidence="1">The sequence shown here is derived from an EMBL/GenBank/DDBJ whole genome shotgun (WGS) entry which is preliminary data.</text>
</comment>
<reference evidence="1 2" key="1">
    <citation type="submission" date="2018-06" db="EMBL/GenBank/DDBJ databases">
        <title>Genomic Encyclopedia of Archaeal and Bacterial Type Strains, Phase II (KMG-II): from individual species to whole genera.</title>
        <authorList>
            <person name="Goeker M."/>
        </authorList>
    </citation>
    <scope>NUCLEOTIDE SEQUENCE [LARGE SCALE GENOMIC DNA]</scope>
    <source>
        <strain evidence="1 2">DSM 6779</strain>
    </source>
</reference>